<evidence type="ECO:0000256" key="3">
    <source>
        <dbReference type="ARBA" id="ARBA00023295"/>
    </source>
</evidence>
<dbReference type="InterPro" id="IPR023296">
    <property type="entry name" value="Glyco_hydro_beta-prop_sf"/>
</dbReference>
<dbReference type="PANTHER" id="PTHR42800:SF1">
    <property type="entry name" value="EXOINULINASE INUD (AFU_ORTHOLOGUE AFUA_5G00480)"/>
    <property type="match status" value="1"/>
</dbReference>
<dbReference type="GO" id="GO:0005987">
    <property type="term" value="P:sucrose catabolic process"/>
    <property type="evidence" value="ECO:0007669"/>
    <property type="project" value="TreeGrafter"/>
</dbReference>
<feature type="non-terminal residue" evidence="5">
    <location>
        <position position="1"/>
    </location>
</feature>
<dbReference type="Proteomes" id="UP000485058">
    <property type="component" value="Unassembled WGS sequence"/>
</dbReference>
<dbReference type="GO" id="GO:0005737">
    <property type="term" value="C:cytoplasm"/>
    <property type="evidence" value="ECO:0007669"/>
    <property type="project" value="TreeGrafter"/>
</dbReference>
<evidence type="ECO:0000256" key="1">
    <source>
        <dbReference type="ARBA" id="ARBA00009902"/>
    </source>
</evidence>
<evidence type="ECO:0000313" key="5">
    <source>
        <dbReference type="EMBL" id="GFH33134.1"/>
    </source>
</evidence>
<accession>A0A6A0AMH5</accession>
<protein>
    <submittedName>
        <fullName evidence="5">Beta-fructofuranosidase</fullName>
    </submittedName>
</protein>
<comment type="similarity">
    <text evidence="1">Belongs to the glycosyl hydrolase 32 family.</text>
</comment>
<feature type="domain" description="Glycosyl hydrolase family 32 N-terminal" evidence="4">
    <location>
        <begin position="28"/>
        <end position="65"/>
    </location>
</feature>
<comment type="caution">
    <text evidence="5">The sequence shown here is derived from an EMBL/GenBank/DDBJ whole genome shotgun (WGS) entry which is preliminary data.</text>
</comment>
<organism evidence="5 6">
    <name type="scientific">Haematococcus lacustris</name>
    <name type="common">Green alga</name>
    <name type="synonym">Haematococcus pluvialis</name>
    <dbReference type="NCBI Taxonomy" id="44745"/>
    <lineage>
        <taxon>Eukaryota</taxon>
        <taxon>Viridiplantae</taxon>
        <taxon>Chlorophyta</taxon>
        <taxon>core chlorophytes</taxon>
        <taxon>Chlorophyceae</taxon>
        <taxon>CS clade</taxon>
        <taxon>Chlamydomonadales</taxon>
        <taxon>Haematococcaceae</taxon>
        <taxon>Haematococcus</taxon>
    </lineage>
</organism>
<keyword evidence="6" id="KW-1185">Reference proteome</keyword>
<evidence type="ECO:0000313" key="6">
    <source>
        <dbReference type="Proteomes" id="UP000485058"/>
    </source>
</evidence>
<keyword evidence="2" id="KW-0378">Hydrolase</keyword>
<evidence type="ECO:0000256" key="2">
    <source>
        <dbReference type="ARBA" id="ARBA00022801"/>
    </source>
</evidence>
<dbReference type="SUPFAM" id="SSF75005">
    <property type="entry name" value="Arabinanase/levansucrase/invertase"/>
    <property type="match status" value="1"/>
</dbReference>
<proteinExistence type="inferred from homology"/>
<keyword evidence="3" id="KW-0326">Glycosidase</keyword>
<dbReference type="Pfam" id="PF00251">
    <property type="entry name" value="Glyco_hydro_32N"/>
    <property type="match status" value="1"/>
</dbReference>
<dbReference type="EMBL" id="BLLF01007831">
    <property type="protein sequence ID" value="GFH33134.1"/>
    <property type="molecule type" value="Genomic_DNA"/>
</dbReference>
<dbReference type="Gene3D" id="2.115.10.20">
    <property type="entry name" value="Glycosyl hydrolase domain, family 43"/>
    <property type="match status" value="1"/>
</dbReference>
<name>A0A6A0AMH5_HAELA</name>
<dbReference type="AlphaFoldDB" id="A0A6A0AMH5"/>
<sequence>AAKVPAPEALPYVDPRINYSSLLKPGFHLTAPYGWMNDPNGMFQGPGGVYHAFFQWNPFKAVWGPPW</sequence>
<gene>
    <name evidence="5" type="ORF">HaLaN_32457</name>
</gene>
<dbReference type="GO" id="GO:0004575">
    <property type="term" value="F:sucrose alpha-glucosidase activity"/>
    <property type="evidence" value="ECO:0007669"/>
    <property type="project" value="TreeGrafter"/>
</dbReference>
<dbReference type="PANTHER" id="PTHR42800">
    <property type="entry name" value="EXOINULINASE INUD (AFU_ORTHOLOGUE AFUA_5G00480)"/>
    <property type="match status" value="1"/>
</dbReference>
<dbReference type="InterPro" id="IPR013148">
    <property type="entry name" value="Glyco_hydro_32_N"/>
</dbReference>
<evidence type="ECO:0000259" key="4">
    <source>
        <dbReference type="Pfam" id="PF00251"/>
    </source>
</evidence>
<reference evidence="5 6" key="1">
    <citation type="submission" date="2020-02" db="EMBL/GenBank/DDBJ databases">
        <title>Draft genome sequence of Haematococcus lacustris strain NIES-144.</title>
        <authorList>
            <person name="Morimoto D."/>
            <person name="Nakagawa S."/>
            <person name="Yoshida T."/>
            <person name="Sawayama S."/>
        </authorList>
    </citation>
    <scope>NUCLEOTIDE SEQUENCE [LARGE SCALE GENOMIC DNA]</scope>
    <source>
        <strain evidence="5 6">NIES-144</strain>
    </source>
</reference>